<keyword evidence="2" id="KW-1185">Reference proteome</keyword>
<accession>A0A4Q0I0Z8</accession>
<dbReference type="AlphaFoldDB" id="A0A4Q0I0Z8"/>
<name>A0A4Q0I0Z8_9FIRM</name>
<comment type="caution">
    <text evidence="1">The sequence shown here is derived from an EMBL/GenBank/DDBJ whole genome shotgun (WGS) entry which is preliminary data.</text>
</comment>
<evidence type="ECO:0000313" key="2">
    <source>
        <dbReference type="Proteomes" id="UP000289166"/>
    </source>
</evidence>
<proteinExistence type="predicted"/>
<dbReference type="EMBL" id="RLII01000037">
    <property type="protein sequence ID" value="RXE57773.1"/>
    <property type="molecule type" value="Genomic_DNA"/>
</dbReference>
<organism evidence="1 2">
    <name type="scientific">Acetivibrio mesophilus</name>
    <dbReference type="NCBI Taxonomy" id="2487273"/>
    <lineage>
        <taxon>Bacteria</taxon>
        <taxon>Bacillati</taxon>
        <taxon>Bacillota</taxon>
        <taxon>Clostridia</taxon>
        <taxon>Eubacteriales</taxon>
        <taxon>Oscillospiraceae</taxon>
        <taxon>Acetivibrio</taxon>
    </lineage>
</organism>
<dbReference type="Proteomes" id="UP000289166">
    <property type="component" value="Unassembled WGS sequence"/>
</dbReference>
<sequence>MFRRLFISLLILSTLTSDGTVNIAGYLIDLCQYDGADLDLIILDSGMPEKDLLEDIEDSDLLSSVVCCITYSDSSEEDNKNNYSFVLFSSEFNYNPYLYIPSIQWIGAKSSYSCVSKDVSLYMSDLSPPAFRAHIA</sequence>
<evidence type="ECO:0000313" key="1">
    <source>
        <dbReference type="EMBL" id="RXE57773.1"/>
    </source>
</evidence>
<dbReference type="RefSeq" id="WP_128706459.1">
    <property type="nucleotide sequence ID" value="NZ_RLII01000037.1"/>
</dbReference>
<protein>
    <submittedName>
        <fullName evidence="1">Uncharacterized protein</fullName>
    </submittedName>
</protein>
<reference evidence="2" key="1">
    <citation type="submission" date="2018-11" db="EMBL/GenBank/DDBJ databases">
        <title>Genome sequencing of a novel mesophilic and cellulolytic organism within the genus Hungateiclostridium.</title>
        <authorList>
            <person name="Rettenmaier R."/>
            <person name="Liebl W."/>
            <person name="Zverlov V."/>
        </authorList>
    </citation>
    <scope>NUCLEOTIDE SEQUENCE [LARGE SCALE GENOMIC DNA]</scope>
    <source>
        <strain evidence="2">N2K1</strain>
    </source>
</reference>
<dbReference type="OrthoDB" id="2087581at2"/>
<gene>
    <name evidence="1" type="ORF">EFD62_15885</name>
</gene>